<dbReference type="GO" id="GO:0000160">
    <property type="term" value="P:phosphorelay signal transduction system"/>
    <property type="evidence" value="ECO:0007669"/>
    <property type="project" value="InterPro"/>
</dbReference>
<comment type="caution">
    <text evidence="2">Lacks conserved residue(s) required for the propagation of feature annotation.</text>
</comment>
<dbReference type="Pfam" id="PF00072">
    <property type="entry name" value="Response_reg"/>
    <property type="match status" value="1"/>
</dbReference>
<name>A0A6J4PWC3_9CYAN</name>
<protein>
    <recommendedName>
        <fullName evidence="3">Response regulatory domain-containing protein</fullName>
    </recommendedName>
</protein>
<evidence type="ECO:0000256" key="1">
    <source>
        <dbReference type="ARBA" id="ARBA00022553"/>
    </source>
</evidence>
<dbReference type="EMBL" id="CADCTY010002444">
    <property type="protein sequence ID" value="CAA9423638.1"/>
    <property type="molecule type" value="Genomic_DNA"/>
</dbReference>
<dbReference type="PROSITE" id="PS50110">
    <property type="entry name" value="RESPONSE_REGULATORY"/>
    <property type="match status" value="1"/>
</dbReference>
<proteinExistence type="predicted"/>
<dbReference type="AlphaFoldDB" id="A0A6J4PWC3"/>
<sequence length="137" mass="14496">MPSLPLLQKGLRVLVVDGTADSRDLLTMLFDAYGVETTTATCVSEAIASMQQALPDLVISELFLPGEDGYALMDQVKTFETTYRVQVPAIALTVCAGVHDRTGALAAGFCRHLAKPLDIDELLTTIIGITGVAQSAA</sequence>
<dbReference type="PANTHER" id="PTHR44591:SF23">
    <property type="entry name" value="CHEY SUBFAMILY"/>
    <property type="match status" value="1"/>
</dbReference>
<organism evidence="4">
    <name type="scientific">uncultured Leptolyngbya sp</name>
    <dbReference type="NCBI Taxonomy" id="332963"/>
    <lineage>
        <taxon>Bacteria</taxon>
        <taxon>Bacillati</taxon>
        <taxon>Cyanobacteriota</taxon>
        <taxon>Cyanophyceae</taxon>
        <taxon>Leptolyngbyales</taxon>
        <taxon>Leptolyngbyaceae</taxon>
        <taxon>Leptolyngbya group</taxon>
        <taxon>Leptolyngbya</taxon>
        <taxon>environmental samples</taxon>
    </lineage>
</organism>
<accession>A0A6J4PWC3</accession>
<evidence type="ECO:0000259" key="3">
    <source>
        <dbReference type="PROSITE" id="PS50110"/>
    </source>
</evidence>
<feature type="domain" description="Response regulatory" evidence="3">
    <location>
        <begin position="12"/>
        <end position="130"/>
    </location>
</feature>
<gene>
    <name evidence="4" type="ORF">AVDCRST_MAG94-7148</name>
</gene>
<evidence type="ECO:0000256" key="2">
    <source>
        <dbReference type="PROSITE-ProRule" id="PRU00169"/>
    </source>
</evidence>
<dbReference type="Gene3D" id="3.40.50.2300">
    <property type="match status" value="1"/>
</dbReference>
<dbReference type="InterPro" id="IPR011006">
    <property type="entry name" value="CheY-like_superfamily"/>
</dbReference>
<dbReference type="SUPFAM" id="SSF52172">
    <property type="entry name" value="CheY-like"/>
    <property type="match status" value="1"/>
</dbReference>
<reference evidence="4" key="1">
    <citation type="submission" date="2020-02" db="EMBL/GenBank/DDBJ databases">
        <authorList>
            <person name="Meier V. D."/>
        </authorList>
    </citation>
    <scope>NUCLEOTIDE SEQUENCE</scope>
    <source>
        <strain evidence="4">AVDCRST_MAG94</strain>
    </source>
</reference>
<keyword evidence="1" id="KW-0597">Phosphoprotein</keyword>
<dbReference type="SMART" id="SM00448">
    <property type="entry name" value="REC"/>
    <property type="match status" value="1"/>
</dbReference>
<dbReference type="InterPro" id="IPR050595">
    <property type="entry name" value="Bact_response_regulator"/>
</dbReference>
<dbReference type="PANTHER" id="PTHR44591">
    <property type="entry name" value="STRESS RESPONSE REGULATOR PROTEIN 1"/>
    <property type="match status" value="1"/>
</dbReference>
<dbReference type="InterPro" id="IPR001789">
    <property type="entry name" value="Sig_transdc_resp-reg_receiver"/>
</dbReference>
<evidence type="ECO:0000313" key="4">
    <source>
        <dbReference type="EMBL" id="CAA9423638.1"/>
    </source>
</evidence>